<gene>
    <name evidence="1" type="ORF">BpHYR1_047134</name>
</gene>
<protein>
    <submittedName>
        <fullName evidence="1">Uncharacterized protein</fullName>
    </submittedName>
</protein>
<comment type="caution">
    <text evidence="1">The sequence shown here is derived from an EMBL/GenBank/DDBJ whole genome shotgun (WGS) entry which is preliminary data.</text>
</comment>
<accession>A0A3M7RP70</accession>
<sequence length="160" mass="18623">MTINVQLRPPIALAIPSSRFTSSYEHLNYGLFVFVRFSSYHLLKLAFMSTQLSQFMIKFERKKNKILENMQLAVIVGRLRAPLLGDSSLTQYLYYYYTTTNTSLVFGNASSSSALSFNWFLKMLTELNILFNFKKKFSEYFIKNRTLPYFKTTIASPNII</sequence>
<dbReference type="EMBL" id="REGN01002971">
    <property type="protein sequence ID" value="RNA25147.1"/>
    <property type="molecule type" value="Genomic_DNA"/>
</dbReference>
<keyword evidence="2" id="KW-1185">Reference proteome</keyword>
<dbReference type="Proteomes" id="UP000276133">
    <property type="component" value="Unassembled WGS sequence"/>
</dbReference>
<reference evidence="1 2" key="1">
    <citation type="journal article" date="2018" name="Sci. Rep.">
        <title>Genomic signatures of local adaptation to the degree of environmental predictability in rotifers.</title>
        <authorList>
            <person name="Franch-Gras L."/>
            <person name="Hahn C."/>
            <person name="Garcia-Roger E.M."/>
            <person name="Carmona M.J."/>
            <person name="Serra M."/>
            <person name="Gomez A."/>
        </authorList>
    </citation>
    <scope>NUCLEOTIDE SEQUENCE [LARGE SCALE GENOMIC DNA]</scope>
    <source>
        <strain evidence="1">HYR1</strain>
    </source>
</reference>
<evidence type="ECO:0000313" key="1">
    <source>
        <dbReference type="EMBL" id="RNA25147.1"/>
    </source>
</evidence>
<name>A0A3M7RP70_BRAPC</name>
<organism evidence="1 2">
    <name type="scientific">Brachionus plicatilis</name>
    <name type="common">Marine rotifer</name>
    <name type="synonym">Brachionus muelleri</name>
    <dbReference type="NCBI Taxonomy" id="10195"/>
    <lineage>
        <taxon>Eukaryota</taxon>
        <taxon>Metazoa</taxon>
        <taxon>Spiralia</taxon>
        <taxon>Gnathifera</taxon>
        <taxon>Rotifera</taxon>
        <taxon>Eurotatoria</taxon>
        <taxon>Monogononta</taxon>
        <taxon>Pseudotrocha</taxon>
        <taxon>Ploima</taxon>
        <taxon>Brachionidae</taxon>
        <taxon>Brachionus</taxon>
    </lineage>
</organism>
<dbReference type="AlphaFoldDB" id="A0A3M7RP70"/>
<proteinExistence type="predicted"/>
<evidence type="ECO:0000313" key="2">
    <source>
        <dbReference type="Proteomes" id="UP000276133"/>
    </source>
</evidence>